<name>A0AC35F854_9BILA</name>
<evidence type="ECO:0000313" key="2">
    <source>
        <dbReference type="WBParaSite" id="PS1159_v2.g14876.t1"/>
    </source>
</evidence>
<reference evidence="2" key="1">
    <citation type="submission" date="2022-11" db="UniProtKB">
        <authorList>
            <consortium name="WormBaseParasite"/>
        </authorList>
    </citation>
    <scope>IDENTIFICATION</scope>
</reference>
<dbReference type="Proteomes" id="UP000887580">
    <property type="component" value="Unplaced"/>
</dbReference>
<dbReference type="WBParaSite" id="PS1159_v2.g14876.t1">
    <property type="protein sequence ID" value="PS1159_v2.g14876.t1"/>
    <property type="gene ID" value="PS1159_v2.g14876"/>
</dbReference>
<protein>
    <submittedName>
        <fullName evidence="2">Mitogen-activated protein kinase kinase kinase</fullName>
    </submittedName>
</protein>
<evidence type="ECO:0000313" key="1">
    <source>
        <dbReference type="Proteomes" id="UP000887580"/>
    </source>
</evidence>
<accession>A0AC35F854</accession>
<proteinExistence type="predicted"/>
<organism evidence="1 2">
    <name type="scientific">Panagrolaimus sp. PS1159</name>
    <dbReference type="NCBI Taxonomy" id="55785"/>
    <lineage>
        <taxon>Eukaryota</taxon>
        <taxon>Metazoa</taxon>
        <taxon>Ecdysozoa</taxon>
        <taxon>Nematoda</taxon>
        <taxon>Chromadorea</taxon>
        <taxon>Rhabditida</taxon>
        <taxon>Tylenchina</taxon>
        <taxon>Panagrolaimomorpha</taxon>
        <taxon>Panagrolaimoidea</taxon>
        <taxon>Panagrolaimidae</taxon>
        <taxon>Panagrolaimus</taxon>
    </lineage>
</organism>
<sequence length="1474" mass="165415">MSKPKLALAKHGLNHQRKSSAASTSGNAFSTSCAADLMPSISGQSSTQHRSFSASQRAGSQPSTSSQANASPKLSERFPTQHSSGGRRLQMVLVMDLKQQKHLKVRELACKNIEAVAESLNVHLNLIDFARLDYGETKTLDIFYSADVALVDFTFHTQQPSLCYHVGVRESMQQIYNIIIMYRPDEAAEYRISEALKKTFPRLHLVFYYPSAEDNQLLLSVDKSTRMDRFQGFSKKGHLNALTFGERIKQALASVQIDANAHAKEKFLSDLRKVQDMGSEEANQFLQCMRTRLDNPDVMAPDTVIQIMLCYRDTQQYDAMINLVDDLKKIGRKDIVSVQAVRFHYAFALNRRNQEGDREKCIQTVKDIMKTADAKKEPISPDIVCLAGRVYKDKFIASNYEDKEALEQAIEWYRKAFDISPLEYSGINLTTLLRAKGEQFEYNEEMQQIAVVLNSLLGRKGALQNLKDYWDVATFFEVSVLAEDYKKACQAAQAMAMLKPPTWFLKSTMENIKLISRCAATISPIEKEKQTFLFWTEFFVEAIESGKEITSSRFPVLIQEVNKEYMPSYITINVNDVIILSHVLENSQKKSPPPGIHRWEFKVGDIRAVSANKRDNRSMFLYVHDNSEDFCLTFPSVEICNRVIEMMECDGKVLHDCGVENQIQYEYDLDPNGDKVILGRGTYGTVIAARDVTTQRSIVVKEIEVQNDEEVQPLMEEIQLHSTLSHENIVKYLGSKVEQRENGHDVFLIFMEQVPGGSLSSLLRSKWGPLDDNETTMAFYARQILEGINYLHRQKIVHRDIKGENVLVNTYSGLCKISDFGTCKRLAGLNPVADTFKGTLQYMAPEVIDHGQRGYGPPADIWSFGCTMIEMATGKPPFIELGLPQAAMFKVGMFKTHPEIPKKLSELAKNFIKICFEPDPNKRPSAAQLLNDPFITQNTRGSVKKGKQHANSKFMRERSVSHLSGIGITQNNLTASNISTNGVGPITRSNSTKYPSKPISSITPTTPTTSDLQSRNTKGTSGLRLRIEAPNGTINNNNNNLIAAPSQPASASPNLCQPSYLHTSNPFEANQMLIYQQQQQQHYQSGNSLGGATSPSILQYSQPSSPLRDLQTPLTASPSFGDTSPFSTMPSSSSIAEENINGFFNLQKDVELRKTLAALMVEHEPEVIQRWSNAIEAELGHKIFSDEILKILLEGIRNYLLQKDAEKLGNVLRDVGNEVGQEQKSQLTVAMYLFPNSVHPALKHRGIKPHWMFSLDDLIRSGVQAALTLLAPEQPAHNLIQEADKQYGQNAAAAIVAATANNQGIGIETTTWNLPELNQQHAFYADQIRRLYEDLIVVERDYKTLLEQTIQEKRQLADGIVGKISPCIDFIHSSSSEISPKPNHINNLQPPLSVVLNHENPDCDEENCQEFLTRIGCDSNTINVIQRNGYTKNDLVDFVTREEIMGLGVTGGAACLIWREILRERMELSQKLLC</sequence>